<dbReference type="AlphaFoldDB" id="V4NFB9"/>
<name>V4NFB9_EUTSA</name>
<dbReference type="PANTHER" id="PTHR33644:SF4">
    <property type="entry name" value="U-BOX DOMAIN-CONTAINING PROTEIN 63"/>
    <property type="match status" value="1"/>
</dbReference>
<evidence type="ECO:0000256" key="2">
    <source>
        <dbReference type="SAM" id="Phobius"/>
    </source>
</evidence>
<feature type="region of interest" description="Disordered" evidence="1">
    <location>
        <begin position="1"/>
        <end position="20"/>
    </location>
</feature>
<accession>V4NFB9</accession>
<dbReference type="Proteomes" id="UP000030689">
    <property type="component" value="Unassembled WGS sequence"/>
</dbReference>
<proteinExistence type="predicted"/>
<keyword evidence="2" id="KW-1133">Transmembrane helix</keyword>
<evidence type="ECO:0008006" key="5">
    <source>
        <dbReference type="Google" id="ProtNLM"/>
    </source>
</evidence>
<gene>
    <name evidence="3" type="ORF">EUTSA_v10003285mg</name>
</gene>
<evidence type="ECO:0000313" key="4">
    <source>
        <dbReference type="Proteomes" id="UP000030689"/>
    </source>
</evidence>
<evidence type="ECO:0000256" key="1">
    <source>
        <dbReference type="SAM" id="MobiDB-lite"/>
    </source>
</evidence>
<protein>
    <recommendedName>
        <fullName evidence="5">U-box domain-containing protein</fullName>
    </recommendedName>
</protein>
<organism evidence="3 4">
    <name type="scientific">Eutrema salsugineum</name>
    <name type="common">Saltwater cress</name>
    <name type="synonym">Sisymbrium salsugineum</name>
    <dbReference type="NCBI Taxonomy" id="72664"/>
    <lineage>
        <taxon>Eukaryota</taxon>
        <taxon>Viridiplantae</taxon>
        <taxon>Streptophyta</taxon>
        <taxon>Embryophyta</taxon>
        <taxon>Tracheophyta</taxon>
        <taxon>Spermatophyta</taxon>
        <taxon>Magnoliopsida</taxon>
        <taxon>eudicotyledons</taxon>
        <taxon>Gunneridae</taxon>
        <taxon>Pentapetalae</taxon>
        <taxon>rosids</taxon>
        <taxon>malvids</taxon>
        <taxon>Brassicales</taxon>
        <taxon>Brassicaceae</taxon>
        <taxon>Eutremeae</taxon>
        <taxon>Eutrema</taxon>
    </lineage>
</organism>
<dbReference type="Gramene" id="ESQ44816">
    <property type="protein sequence ID" value="ESQ44816"/>
    <property type="gene ID" value="EUTSA_v10003285mg"/>
</dbReference>
<keyword evidence="2" id="KW-0812">Transmembrane</keyword>
<dbReference type="EMBL" id="KI517441">
    <property type="protein sequence ID" value="ESQ44816.1"/>
    <property type="molecule type" value="Genomic_DNA"/>
</dbReference>
<dbReference type="PANTHER" id="PTHR33644">
    <property type="entry name" value="U-BOX DOMAIN-CONTAINING PROTEIN 62-RELATED"/>
    <property type="match status" value="1"/>
</dbReference>
<dbReference type="STRING" id="72664.V4NFB9"/>
<keyword evidence="4" id="KW-1185">Reference proteome</keyword>
<reference evidence="3 4" key="1">
    <citation type="journal article" date="2013" name="Front. Plant Sci.">
        <title>The Reference Genome of the Halophytic Plant Eutrema salsugineum.</title>
        <authorList>
            <person name="Yang R."/>
            <person name="Jarvis D.E."/>
            <person name="Chen H."/>
            <person name="Beilstein M.A."/>
            <person name="Grimwood J."/>
            <person name="Jenkins J."/>
            <person name="Shu S."/>
            <person name="Prochnik S."/>
            <person name="Xin M."/>
            <person name="Ma C."/>
            <person name="Schmutz J."/>
            <person name="Wing R.A."/>
            <person name="Mitchell-Olds T."/>
            <person name="Schumaker K.S."/>
            <person name="Wang X."/>
        </authorList>
    </citation>
    <scope>NUCLEOTIDE SEQUENCE [LARGE SCALE GENOMIC DNA]</scope>
</reference>
<keyword evidence="2" id="KW-0472">Membrane</keyword>
<sequence>MELKVMITSPDGNVSNSSHRKTQSKRDFAYLEKEKITSVSSWESLKAILSDPVTGALMNDATILPCGHSFGAGGLKQVKRMFRRNLSSHRVNGKRYIISSCKTATPFIFMTSLMIQMFFFVYFASVIAGDQALNTGHADLLLYLFFFF</sequence>
<evidence type="ECO:0000313" key="3">
    <source>
        <dbReference type="EMBL" id="ESQ44816.1"/>
    </source>
</evidence>
<dbReference type="KEGG" id="eus:EUTSA_v10003285mg"/>
<feature type="transmembrane region" description="Helical" evidence="2">
    <location>
        <begin position="104"/>
        <end position="124"/>
    </location>
</feature>